<dbReference type="Pfam" id="PF00583">
    <property type="entry name" value="Acetyltransf_1"/>
    <property type="match status" value="1"/>
</dbReference>
<name>A0ABT3GQ44_9BACT</name>
<dbReference type="RefSeq" id="WP_264489718.1">
    <property type="nucleotide sequence ID" value="NZ_JAPDDT010000015.1"/>
</dbReference>
<evidence type="ECO:0000259" key="3">
    <source>
        <dbReference type="PROSITE" id="PS51186"/>
    </source>
</evidence>
<dbReference type="Proteomes" id="UP001320876">
    <property type="component" value="Unassembled WGS sequence"/>
</dbReference>
<comment type="caution">
    <text evidence="4">The sequence shown here is derived from an EMBL/GenBank/DDBJ whole genome shotgun (WGS) entry which is preliminary data.</text>
</comment>
<organism evidence="4 5">
    <name type="scientific">Luteolibacter arcticus</name>
    <dbReference type="NCBI Taxonomy" id="1581411"/>
    <lineage>
        <taxon>Bacteria</taxon>
        <taxon>Pseudomonadati</taxon>
        <taxon>Verrucomicrobiota</taxon>
        <taxon>Verrucomicrobiia</taxon>
        <taxon>Verrucomicrobiales</taxon>
        <taxon>Verrucomicrobiaceae</taxon>
        <taxon>Luteolibacter</taxon>
    </lineage>
</organism>
<evidence type="ECO:0000313" key="5">
    <source>
        <dbReference type="Proteomes" id="UP001320876"/>
    </source>
</evidence>
<evidence type="ECO:0000256" key="1">
    <source>
        <dbReference type="ARBA" id="ARBA00022679"/>
    </source>
</evidence>
<evidence type="ECO:0000313" key="4">
    <source>
        <dbReference type="EMBL" id="MCW1925612.1"/>
    </source>
</evidence>
<keyword evidence="1" id="KW-0808">Transferase</keyword>
<reference evidence="4 5" key="1">
    <citation type="submission" date="2022-10" db="EMBL/GenBank/DDBJ databases">
        <title>Luteolibacter arcticus strain CCTCC AB 2014275, whole genome shotgun sequencing project.</title>
        <authorList>
            <person name="Zhao G."/>
            <person name="Shen L."/>
        </authorList>
    </citation>
    <scope>NUCLEOTIDE SEQUENCE [LARGE SCALE GENOMIC DNA]</scope>
    <source>
        <strain evidence="4 5">CCTCC AB 2014275</strain>
    </source>
</reference>
<dbReference type="InterPro" id="IPR016181">
    <property type="entry name" value="Acyl_CoA_acyltransferase"/>
</dbReference>
<dbReference type="CDD" id="cd04301">
    <property type="entry name" value="NAT_SF"/>
    <property type="match status" value="1"/>
</dbReference>
<dbReference type="PANTHER" id="PTHR43877:SF2">
    <property type="entry name" value="AMINOALKYLPHOSPHONATE N-ACETYLTRANSFERASE-RELATED"/>
    <property type="match status" value="1"/>
</dbReference>
<dbReference type="PANTHER" id="PTHR43877">
    <property type="entry name" value="AMINOALKYLPHOSPHONATE N-ACETYLTRANSFERASE-RELATED-RELATED"/>
    <property type="match status" value="1"/>
</dbReference>
<keyword evidence="5" id="KW-1185">Reference proteome</keyword>
<sequence>MAPGDQIHDRISIRPWREHDPIPKITRLLHAAYAPLAAMGLRYTATHQSDEVTLSRLQRGRPFVGELDGEIVATVTLYPTAGPNSSCAWYREPGVFSFGQFAVRPDLQRLGLGRRMIGTLENEAVGREGRELALDTAEQAHHLRQWYEKLGYRFIEFADWSTTNYRSVILSKSLVP</sequence>
<evidence type="ECO:0000256" key="2">
    <source>
        <dbReference type="ARBA" id="ARBA00023315"/>
    </source>
</evidence>
<dbReference type="PROSITE" id="PS51186">
    <property type="entry name" value="GNAT"/>
    <property type="match status" value="1"/>
</dbReference>
<dbReference type="InterPro" id="IPR000182">
    <property type="entry name" value="GNAT_dom"/>
</dbReference>
<keyword evidence="2" id="KW-0012">Acyltransferase</keyword>
<dbReference type="InterPro" id="IPR050832">
    <property type="entry name" value="Bact_Acetyltransf"/>
</dbReference>
<accession>A0ABT3GQ44</accession>
<dbReference type="EMBL" id="JAPDDT010000015">
    <property type="protein sequence ID" value="MCW1925612.1"/>
    <property type="molecule type" value="Genomic_DNA"/>
</dbReference>
<proteinExistence type="predicted"/>
<feature type="domain" description="N-acetyltransferase" evidence="3">
    <location>
        <begin position="11"/>
        <end position="175"/>
    </location>
</feature>
<dbReference type="SUPFAM" id="SSF55729">
    <property type="entry name" value="Acyl-CoA N-acyltransferases (Nat)"/>
    <property type="match status" value="1"/>
</dbReference>
<dbReference type="Gene3D" id="3.40.630.30">
    <property type="match status" value="1"/>
</dbReference>
<gene>
    <name evidence="4" type="ORF">OKA05_23845</name>
</gene>
<protein>
    <submittedName>
        <fullName evidence="4">GNAT family N-acetyltransferase</fullName>
    </submittedName>
</protein>